<dbReference type="PROSITE" id="PS51257">
    <property type="entry name" value="PROKAR_LIPOPROTEIN"/>
    <property type="match status" value="1"/>
</dbReference>
<dbReference type="KEGG" id="tsl:A3L11_05835"/>
<name>A0A2Z2MXU5_9EURY</name>
<accession>A0A2Z2MXU5</accession>
<protein>
    <recommendedName>
        <fullName evidence="3">Lipoprotein</fullName>
    </recommendedName>
</protein>
<reference evidence="1 2" key="1">
    <citation type="submission" date="2016-04" db="EMBL/GenBank/DDBJ databases">
        <title>Complete genome sequence of Thermococcus siculi type strain RG-20.</title>
        <authorList>
            <person name="Oger P.M."/>
        </authorList>
    </citation>
    <scope>NUCLEOTIDE SEQUENCE [LARGE SCALE GENOMIC DNA]</scope>
    <source>
        <strain evidence="1 2">RG-20</strain>
    </source>
</reference>
<dbReference type="AlphaFoldDB" id="A0A2Z2MXU5"/>
<evidence type="ECO:0000313" key="1">
    <source>
        <dbReference type="EMBL" id="ASJ08770.1"/>
    </source>
</evidence>
<sequence>MRRLIALFLIGFVVLASGCIGEQTGLTKEKILTAIENLETASYDQNFSMAMQITNPLTNKTINITMSGRAIGSFNRTAGLESGEMNITTHTMGMDVNVNWPYFVNGTEVYFNVDGRWYSVPSTDGLYEQARGSLNVNYIEKLLQKKNVTIKRLANGYAFRVNVTYWEFVNATNRTGYLNEFIDSFPGNLTVDTNAGWVEVHLADDGTPTFIETHMDITMTFDFSQEKPVTSHVVVHETLSLSDVNEPVKIEVPEGIENAGDFDEVFW</sequence>
<dbReference type="RefSeq" id="WP_088856006.1">
    <property type="nucleotide sequence ID" value="NZ_CP015103.1"/>
</dbReference>
<dbReference type="GeneID" id="33317739"/>
<gene>
    <name evidence="1" type="ORF">A3L11_05835</name>
</gene>
<proteinExistence type="predicted"/>
<keyword evidence="2" id="KW-1185">Reference proteome</keyword>
<evidence type="ECO:0000313" key="2">
    <source>
        <dbReference type="Proteomes" id="UP000250125"/>
    </source>
</evidence>
<evidence type="ECO:0008006" key="3">
    <source>
        <dbReference type="Google" id="ProtNLM"/>
    </source>
</evidence>
<dbReference type="Proteomes" id="UP000250125">
    <property type="component" value="Chromosome"/>
</dbReference>
<organism evidence="1 2">
    <name type="scientific">Thermococcus siculi</name>
    <dbReference type="NCBI Taxonomy" id="72803"/>
    <lineage>
        <taxon>Archaea</taxon>
        <taxon>Methanobacteriati</taxon>
        <taxon>Methanobacteriota</taxon>
        <taxon>Thermococci</taxon>
        <taxon>Thermococcales</taxon>
        <taxon>Thermococcaceae</taxon>
        <taxon>Thermococcus</taxon>
    </lineage>
</organism>
<dbReference type="OrthoDB" id="101042at2157"/>
<dbReference type="EMBL" id="CP015103">
    <property type="protein sequence ID" value="ASJ08770.1"/>
    <property type="molecule type" value="Genomic_DNA"/>
</dbReference>